<evidence type="ECO:0000313" key="2">
    <source>
        <dbReference type="EMBL" id="QOZ60144.1"/>
    </source>
</evidence>
<evidence type="ECO:0000313" key="3">
    <source>
        <dbReference type="Proteomes" id="UP000593880"/>
    </source>
</evidence>
<reference evidence="1" key="3">
    <citation type="submission" date="2022-12" db="EMBL/GenBank/DDBJ databases">
        <authorList>
            <person name="Sun Q."/>
            <person name="Zhou Y."/>
        </authorList>
    </citation>
    <scope>NUCLEOTIDE SEQUENCE</scope>
    <source>
        <strain evidence="1">CGMCC 1.15034</strain>
    </source>
</reference>
<protein>
    <submittedName>
        <fullName evidence="1">Uncharacterized protein</fullName>
    </submittedName>
</protein>
<reference evidence="1" key="1">
    <citation type="journal article" date="2014" name="Int. J. Syst. Evol. Microbiol.">
        <title>Complete genome sequence of Corynebacterium casei LMG S-19264T (=DSM 44701T), isolated from a smear-ripened cheese.</title>
        <authorList>
            <consortium name="US DOE Joint Genome Institute (JGI-PGF)"/>
            <person name="Walter F."/>
            <person name="Albersmeier A."/>
            <person name="Kalinowski J."/>
            <person name="Ruckert C."/>
        </authorList>
    </citation>
    <scope>NUCLEOTIDE SEQUENCE</scope>
    <source>
        <strain evidence="1">CGMCC 1.15034</strain>
    </source>
</reference>
<proteinExistence type="predicted"/>
<sequence length="84" mass="9781">MRSQNTTWQSVRLIKHEAVPDCGSFEVRFADGRPSRYFYWDNLPSRRLRPDLLTGAEALDRARTVARAERDCLNIAGIDTREER</sequence>
<dbReference type="Proteomes" id="UP000593880">
    <property type="component" value="Chromosome"/>
</dbReference>
<dbReference type="EMBL" id="CP030057">
    <property type="protein sequence ID" value="QOZ60144.1"/>
    <property type="molecule type" value="Genomic_DNA"/>
</dbReference>
<evidence type="ECO:0000313" key="1">
    <source>
        <dbReference type="EMBL" id="GGI26740.1"/>
    </source>
</evidence>
<name>A0AA87W6H1_9BRAD</name>
<evidence type="ECO:0000313" key="4">
    <source>
        <dbReference type="Proteomes" id="UP000625079"/>
    </source>
</evidence>
<reference evidence="2 3" key="2">
    <citation type="submission" date="2018-06" db="EMBL/GenBank/DDBJ databases">
        <title>Comparative genomics of rhizobia nodulating Arachis hypogaea in China.</title>
        <authorList>
            <person name="Li Y."/>
        </authorList>
    </citation>
    <scope>NUCLEOTIDE SEQUENCE [LARGE SCALE GENOMIC DNA]</scope>
    <source>
        <strain evidence="2 3">CCBAU 51658</strain>
    </source>
</reference>
<dbReference type="EMBL" id="BMHC01000009">
    <property type="protein sequence ID" value="GGI26740.1"/>
    <property type="molecule type" value="Genomic_DNA"/>
</dbReference>
<accession>A0AA87W6H1</accession>
<dbReference type="AlphaFoldDB" id="A0AA87W6H1"/>
<dbReference type="Proteomes" id="UP000625079">
    <property type="component" value="Unassembled WGS sequence"/>
</dbReference>
<keyword evidence="3" id="KW-1185">Reference proteome</keyword>
<gene>
    <name evidence="1" type="ORF">GCM10010987_40890</name>
    <name evidence="2" type="ORF">XH86_16500</name>
</gene>
<organism evidence="1 4">
    <name type="scientific">Bradyrhizobium guangdongense</name>
    <dbReference type="NCBI Taxonomy" id="1325090"/>
    <lineage>
        <taxon>Bacteria</taxon>
        <taxon>Pseudomonadati</taxon>
        <taxon>Pseudomonadota</taxon>
        <taxon>Alphaproteobacteria</taxon>
        <taxon>Hyphomicrobiales</taxon>
        <taxon>Nitrobacteraceae</taxon>
        <taxon>Bradyrhizobium</taxon>
    </lineage>
</organism>